<dbReference type="InterPro" id="IPR024047">
    <property type="entry name" value="MM3350-like_sf"/>
</dbReference>
<feature type="domain" description="Plasmid pRiA4b Orf3-like" evidence="1">
    <location>
        <begin position="10"/>
        <end position="177"/>
    </location>
</feature>
<comment type="caution">
    <text evidence="2">The sequence shown here is derived from an EMBL/GenBank/DDBJ whole genome shotgun (WGS) entry which is preliminary data.</text>
</comment>
<dbReference type="Pfam" id="PF07929">
    <property type="entry name" value="PRiA4_ORF3"/>
    <property type="match status" value="1"/>
</dbReference>
<gene>
    <name evidence="2" type="ORF">Pa4123_66150</name>
</gene>
<dbReference type="EMBL" id="BSDI01000043">
    <property type="protein sequence ID" value="GLI01339.1"/>
    <property type="molecule type" value="Genomic_DNA"/>
</dbReference>
<evidence type="ECO:0000313" key="2">
    <source>
        <dbReference type="EMBL" id="GLI01339.1"/>
    </source>
</evidence>
<dbReference type="PANTHER" id="PTHR41878:SF1">
    <property type="entry name" value="TNPR PROTEIN"/>
    <property type="match status" value="1"/>
</dbReference>
<keyword evidence="3" id="KW-1185">Reference proteome</keyword>
<dbReference type="PANTHER" id="PTHR41878">
    <property type="entry name" value="LEXA REPRESSOR-RELATED"/>
    <property type="match status" value="1"/>
</dbReference>
<organism evidence="2 3">
    <name type="scientific">Phytohabitans aurantiacus</name>
    <dbReference type="NCBI Taxonomy" id="3016789"/>
    <lineage>
        <taxon>Bacteria</taxon>
        <taxon>Bacillati</taxon>
        <taxon>Actinomycetota</taxon>
        <taxon>Actinomycetes</taxon>
        <taxon>Micromonosporales</taxon>
        <taxon>Micromonosporaceae</taxon>
    </lineage>
</organism>
<dbReference type="Proteomes" id="UP001144280">
    <property type="component" value="Unassembled WGS sequence"/>
</dbReference>
<evidence type="ECO:0000313" key="3">
    <source>
        <dbReference type="Proteomes" id="UP001144280"/>
    </source>
</evidence>
<sequence>MGDNNAMPRQIYQLKVTLADVRPAVWRRVLVPGGYTLDRLHRVIQYSMGWQDYHLHSFDVDGVQYGEPDPDGELALRDELDVRLDAIASKGTRLGYTYDFGDWWEHEIVVEDVFGAEPDERYPACVGGARACPPEDVGGAFGYAEFLAAVRDPAHPEHESMRLWIGRAFDPAAFDAERISTLLRRLA</sequence>
<evidence type="ECO:0000259" key="1">
    <source>
        <dbReference type="Pfam" id="PF07929"/>
    </source>
</evidence>
<protein>
    <recommendedName>
        <fullName evidence="1">Plasmid pRiA4b Orf3-like domain-containing protein</fullName>
    </recommendedName>
</protein>
<dbReference type="Gene3D" id="3.10.290.30">
    <property type="entry name" value="MM3350-like"/>
    <property type="match status" value="1"/>
</dbReference>
<reference evidence="2" key="1">
    <citation type="submission" date="2022-12" db="EMBL/GenBank/DDBJ databases">
        <title>New Phytohabitans aurantiacus sp. RD004123 nov., an actinomycete isolated from soil.</title>
        <authorList>
            <person name="Triningsih D.W."/>
            <person name="Harunari E."/>
            <person name="Igarashi Y."/>
        </authorList>
    </citation>
    <scope>NUCLEOTIDE SEQUENCE</scope>
    <source>
        <strain evidence="2">RD004123</strain>
    </source>
</reference>
<name>A0ABQ5R3G3_9ACTN</name>
<dbReference type="InterPro" id="IPR012912">
    <property type="entry name" value="Plasmid_pRiA4b_Orf3-like"/>
</dbReference>
<dbReference type="SUPFAM" id="SSF159941">
    <property type="entry name" value="MM3350-like"/>
    <property type="match status" value="1"/>
</dbReference>
<proteinExistence type="predicted"/>
<accession>A0ABQ5R3G3</accession>